<feature type="region of interest" description="Disordered" evidence="5">
    <location>
        <begin position="1"/>
        <end position="30"/>
    </location>
</feature>
<dbReference type="PROSITE" id="PS50977">
    <property type="entry name" value="HTH_TETR_2"/>
    <property type="match status" value="1"/>
</dbReference>
<dbReference type="AlphaFoldDB" id="A0A7W7B1T8"/>
<accession>A0A7W7B1T8</accession>
<proteinExistence type="predicted"/>
<dbReference type="SUPFAM" id="SSF46689">
    <property type="entry name" value="Homeodomain-like"/>
    <property type="match status" value="1"/>
</dbReference>
<keyword evidence="8" id="KW-1185">Reference proteome</keyword>
<evidence type="ECO:0000256" key="1">
    <source>
        <dbReference type="ARBA" id="ARBA00023015"/>
    </source>
</evidence>
<keyword evidence="2 4" id="KW-0238">DNA-binding</keyword>
<evidence type="ECO:0000256" key="5">
    <source>
        <dbReference type="SAM" id="MobiDB-lite"/>
    </source>
</evidence>
<evidence type="ECO:0000256" key="3">
    <source>
        <dbReference type="ARBA" id="ARBA00023163"/>
    </source>
</evidence>
<feature type="DNA-binding region" description="H-T-H motif" evidence="4">
    <location>
        <begin position="58"/>
        <end position="77"/>
    </location>
</feature>
<dbReference type="RefSeq" id="WP_184066193.1">
    <property type="nucleotide sequence ID" value="NZ_JACHNZ010000009.1"/>
</dbReference>
<dbReference type="SUPFAM" id="SSF48498">
    <property type="entry name" value="Tetracyclin repressor-like, C-terminal domain"/>
    <property type="match status" value="1"/>
</dbReference>
<dbReference type="InterPro" id="IPR050109">
    <property type="entry name" value="HTH-type_TetR-like_transc_reg"/>
</dbReference>
<dbReference type="InterPro" id="IPR001647">
    <property type="entry name" value="HTH_TetR"/>
</dbReference>
<evidence type="ECO:0000313" key="7">
    <source>
        <dbReference type="EMBL" id="MBB4631455.1"/>
    </source>
</evidence>
<evidence type="ECO:0000256" key="2">
    <source>
        <dbReference type="ARBA" id="ARBA00023125"/>
    </source>
</evidence>
<dbReference type="EMBL" id="JACHNZ010000009">
    <property type="protein sequence ID" value="MBB4631455.1"/>
    <property type="molecule type" value="Genomic_DNA"/>
</dbReference>
<protein>
    <submittedName>
        <fullName evidence="7">AcrR family transcriptional regulator</fullName>
    </submittedName>
</protein>
<dbReference type="Proteomes" id="UP000566324">
    <property type="component" value="Unassembled WGS sequence"/>
</dbReference>
<dbReference type="InterPro" id="IPR009057">
    <property type="entry name" value="Homeodomain-like_sf"/>
</dbReference>
<dbReference type="Pfam" id="PF00440">
    <property type="entry name" value="TetR_N"/>
    <property type="match status" value="1"/>
</dbReference>
<dbReference type="GO" id="GO:0003700">
    <property type="term" value="F:DNA-binding transcription factor activity"/>
    <property type="evidence" value="ECO:0007669"/>
    <property type="project" value="TreeGrafter"/>
</dbReference>
<keyword evidence="1" id="KW-0805">Transcription regulation</keyword>
<organism evidence="7 8">
    <name type="scientific">Sphingosinicella soli</name>
    <dbReference type="NCBI Taxonomy" id="333708"/>
    <lineage>
        <taxon>Bacteria</taxon>
        <taxon>Pseudomonadati</taxon>
        <taxon>Pseudomonadota</taxon>
        <taxon>Alphaproteobacteria</taxon>
        <taxon>Sphingomonadales</taxon>
        <taxon>Sphingosinicellaceae</taxon>
        <taxon>Sphingosinicella</taxon>
    </lineage>
</organism>
<name>A0A7W7B1T8_9SPHN</name>
<keyword evidence="3" id="KW-0804">Transcription</keyword>
<dbReference type="PRINTS" id="PR00455">
    <property type="entry name" value="HTHTETR"/>
</dbReference>
<dbReference type="Pfam" id="PF17932">
    <property type="entry name" value="TetR_C_24"/>
    <property type="match status" value="1"/>
</dbReference>
<dbReference type="InterPro" id="IPR036271">
    <property type="entry name" value="Tet_transcr_reg_TetR-rel_C_sf"/>
</dbReference>
<sequence>MKKATRSKPTEAVPATVSRQTRPRGRRMSKPDVVALKRQGILEVASRLFHEKGYEIATLDMVADELNVTKPYLYTYYKNKAEILASVCAVGVTESLDALDRAAAAPGNSVEQLRVALREVAAIIIDRMEYIVVYQREMKNLTNIDAQQILRLRHEFDLRIARLVEQCRADGLVTLHDAAAMSVWMGGLLSWIPNCYWRGSRRRRSDVIEQVVHACMRLIGLD</sequence>
<dbReference type="GO" id="GO:0000976">
    <property type="term" value="F:transcription cis-regulatory region binding"/>
    <property type="evidence" value="ECO:0007669"/>
    <property type="project" value="TreeGrafter"/>
</dbReference>
<dbReference type="InterPro" id="IPR041490">
    <property type="entry name" value="KstR2_TetR_C"/>
</dbReference>
<evidence type="ECO:0000256" key="4">
    <source>
        <dbReference type="PROSITE-ProRule" id="PRU00335"/>
    </source>
</evidence>
<feature type="domain" description="HTH tetR-type" evidence="6">
    <location>
        <begin position="35"/>
        <end position="95"/>
    </location>
</feature>
<reference evidence="7 8" key="1">
    <citation type="submission" date="2020-08" db="EMBL/GenBank/DDBJ databases">
        <title>Genomic Encyclopedia of Type Strains, Phase IV (KMG-IV): sequencing the most valuable type-strain genomes for metagenomic binning, comparative biology and taxonomic classification.</title>
        <authorList>
            <person name="Goeker M."/>
        </authorList>
    </citation>
    <scope>NUCLEOTIDE SEQUENCE [LARGE SCALE GENOMIC DNA]</scope>
    <source>
        <strain evidence="7 8">DSM 17328</strain>
    </source>
</reference>
<gene>
    <name evidence="7" type="ORF">GGQ98_001064</name>
</gene>
<evidence type="ECO:0000259" key="6">
    <source>
        <dbReference type="PROSITE" id="PS50977"/>
    </source>
</evidence>
<comment type="caution">
    <text evidence="7">The sequence shown here is derived from an EMBL/GenBank/DDBJ whole genome shotgun (WGS) entry which is preliminary data.</text>
</comment>
<dbReference type="PANTHER" id="PTHR30055:SF234">
    <property type="entry name" value="HTH-TYPE TRANSCRIPTIONAL REGULATOR BETI"/>
    <property type="match status" value="1"/>
</dbReference>
<evidence type="ECO:0000313" key="8">
    <source>
        <dbReference type="Proteomes" id="UP000566324"/>
    </source>
</evidence>
<dbReference type="Gene3D" id="1.10.357.10">
    <property type="entry name" value="Tetracycline Repressor, domain 2"/>
    <property type="match status" value="1"/>
</dbReference>
<dbReference type="PANTHER" id="PTHR30055">
    <property type="entry name" value="HTH-TYPE TRANSCRIPTIONAL REGULATOR RUTR"/>
    <property type="match status" value="1"/>
</dbReference>